<organism evidence="9 10">
    <name type="scientific">Erythranthe guttata</name>
    <name type="common">Yellow monkey flower</name>
    <name type="synonym">Mimulus guttatus</name>
    <dbReference type="NCBI Taxonomy" id="4155"/>
    <lineage>
        <taxon>Eukaryota</taxon>
        <taxon>Viridiplantae</taxon>
        <taxon>Streptophyta</taxon>
        <taxon>Embryophyta</taxon>
        <taxon>Tracheophyta</taxon>
        <taxon>Spermatophyta</taxon>
        <taxon>Magnoliopsida</taxon>
        <taxon>eudicotyledons</taxon>
        <taxon>Gunneridae</taxon>
        <taxon>Pentapetalae</taxon>
        <taxon>asterids</taxon>
        <taxon>lamiids</taxon>
        <taxon>Lamiales</taxon>
        <taxon>Phrymaceae</taxon>
        <taxon>Erythranthe</taxon>
    </lineage>
</organism>
<dbReference type="STRING" id="4155.A0A022RH24"/>
<dbReference type="GO" id="GO:0016020">
    <property type="term" value="C:membrane"/>
    <property type="evidence" value="ECO:0000318"/>
    <property type="project" value="GO_Central"/>
</dbReference>
<feature type="transmembrane region" description="Helical" evidence="7">
    <location>
        <begin position="45"/>
        <end position="66"/>
    </location>
</feature>
<dbReference type="GO" id="GO:0003333">
    <property type="term" value="P:amino acid transmembrane transport"/>
    <property type="evidence" value="ECO:0000318"/>
    <property type="project" value="GO_Central"/>
</dbReference>
<keyword evidence="3 7" id="KW-0812">Transmembrane</keyword>
<feature type="transmembrane region" description="Helical" evidence="7">
    <location>
        <begin position="128"/>
        <end position="148"/>
    </location>
</feature>
<dbReference type="InterPro" id="IPR013057">
    <property type="entry name" value="AA_transpt_TM"/>
</dbReference>
<keyword evidence="6 7" id="KW-0472">Membrane</keyword>
<gene>
    <name evidence="9" type="ORF">MIMGU_mgv1a014160mg</name>
</gene>
<evidence type="ECO:0000256" key="5">
    <source>
        <dbReference type="ARBA" id="ARBA00022989"/>
    </source>
</evidence>
<comment type="subcellular location">
    <subcellularLocation>
        <location evidence="1">Membrane</location>
    </subcellularLocation>
</comment>
<keyword evidence="5 7" id="KW-1133">Transmembrane helix</keyword>
<evidence type="ECO:0000256" key="6">
    <source>
        <dbReference type="ARBA" id="ARBA00023136"/>
    </source>
</evidence>
<evidence type="ECO:0000256" key="1">
    <source>
        <dbReference type="ARBA" id="ARBA00004370"/>
    </source>
</evidence>
<feature type="transmembrane region" description="Helical" evidence="7">
    <location>
        <begin position="160"/>
        <end position="181"/>
    </location>
</feature>
<dbReference type="EMBL" id="KI630456">
    <property type="protein sequence ID" value="EYU39083.1"/>
    <property type="molecule type" value="Genomic_DNA"/>
</dbReference>
<keyword evidence="4" id="KW-0029">Amino-acid transport</keyword>
<evidence type="ECO:0000313" key="9">
    <source>
        <dbReference type="EMBL" id="EYU39083.1"/>
    </source>
</evidence>
<proteinExistence type="predicted"/>
<evidence type="ECO:0000256" key="4">
    <source>
        <dbReference type="ARBA" id="ARBA00022970"/>
    </source>
</evidence>
<keyword evidence="10" id="KW-1185">Reference proteome</keyword>
<evidence type="ECO:0000259" key="8">
    <source>
        <dbReference type="Pfam" id="PF01490"/>
    </source>
</evidence>
<evidence type="ECO:0000256" key="3">
    <source>
        <dbReference type="ARBA" id="ARBA00022692"/>
    </source>
</evidence>
<dbReference type="eggNOG" id="KOG1303">
    <property type="taxonomic scope" value="Eukaryota"/>
</dbReference>
<dbReference type="Pfam" id="PF01490">
    <property type="entry name" value="Aa_trans"/>
    <property type="match status" value="1"/>
</dbReference>
<dbReference type="AlphaFoldDB" id="A0A022RH24"/>
<accession>A0A022RH24</accession>
<keyword evidence="2" id="KW-0813">Transport</keyword>
<dbReference type="Proteomes" id="UP000030748">
    <property type="component" value="Unassembled WGS sequence"/>
</dbReference>
<evidence type="ECO:0000313" key="10">
    <source>
        <dbReference type="Proteomes" id="UP000030748"/>
    </source>
</evidence>
<reference evidence="9 10" key="1">
    <citation type="journal article" date="2013" name="Proc. Natl. Acad. Sci. U.S.A.">
        <title>Fine-scale variation in meiotic recombination in Mimulus inferred from population shotgun sequencing.</title>
        <authorList>
            <person name="Hellsten U."/>
            <person name="Wright K.M."/>
            <person name="Jenkins J."/>
            <person name="Shu S."/>
            <person name="Yuan Y."/>
            <person name="Wessler S.R."/>
            <person name="Schmutz J."/>
            <person name="Willis J.H."/>
            <person name="Rokhsar D.S."/>
        </authorList>
    </citation>
    <scope>NUCLEOTIDE SEQUENCE [LARGE SCALE GENOMIC DNA]</scope>
    <source>
        <strain evidence="10">cv. DUN x IM62</strain>
    </source>
</reference>
<feature type="domain" description="Amino acid transporter transmembrane" evidence="8">
    <location>
        <begin position="1"/>
        <end position="184"/>
    </location>
</feature>
<name>A0A022RH24_ERYGU</name>
<sequence>MKKATLAGISVSTVFYMLCGILGYAAFGNNAPGNMLTGFGFYEPFWLVGLANLFIVIHLIGAYQVLSQPIFGVVEDWIKEKRPKNKFLTGEYSIFKLSLFRLTWRTSYVIFTTTLAMLFPFFNDFVGLIGAITFWPLTVYFPIEIYLARSKIPRFSFKWIWMRSLSGICLVVSLLAAAGSIEGLVKSLGMFKPFHSVS</sequence>
<feature type="transmembrane region" description="Helical" evidence="7">
    <location>
        <begin position="7"/>
        <end position="25"/>
    </location>
</feature>
<evidence type="ECO:0000256" key="7">
    <source>
        <dbReference type="SAM" id="Phobius"/>
    </source>
</evidence>
<protein>
    <recommendedName>
        <fullName evidence="8">Amino acid transporter transmembrane domain-containing protein</fullName>
    </recommendedName>
</protein>
<feature type="transmembrane region" description="Helical" evidence="7">
    <location>
        <begin position="102"/>
        <end position="122"/>
    </location>
</feature>
<dbReference type="PANTHER" id="PTHR48017">
    <property type="entry name" value="OS05G0424000 PROTEIN-RELATED"/>
    <property type="match status" value="1"/>
</dbReference>
<evidence type="ECO:0000256" key="2">
    <source>
        <dbReference type="ARBA" id="ARBA00022448"/>
    </source>
</evidence>
<dbReference type="GO" id="GO:0015171">
    <property type="term" value="F:amino acid transmembrane transporter activity"/>
    <property type="evidence" value="ECO:0000318"/>
    <property type="project" value="GO_Central"/>
</dbReference>